<sequence>MSHRKPRTHTTGRTAMRLGMLTTVCLTGLATVTPAGAVTGSRVTSGVGIALDEARSSAGPRHRVDYDDEFTIHQLGTVVGAGVRNRAIARSTGCSIDRPCRSVAVSFQIVTATGAARLNASNTSSAVNDHCEGCQTFAGAYQFIVSTPYRFTLSQSTRNQLAAYERRLAELESSRESIDAVKGRADSLAAEVVSLLQAAVAAAPRGATVDPLGFRPTVTLRRHID</sequence>
<name>A0A917P8D9_9ACTN</name>
<evidence type="ECO:0000256" key="1">
    <source>
        <dbReference type="SAM" id="Coils"/>
    </source>
</evidence>
<dbReference type="EMBL" id="BMQA01000093">
    <property type="protein sequence ID" value="GGJ66645.1"/>
    <property type="molecule type" value="Genomic_DNA"/>
</dbReference>
<gene>
    <name evidence="3" type="ORF">GCM10010121_091610</name>
</gene>
<feature type="chain" id="PRO_5038024512" description="Secreted protein" evidence="2">
    <location>
        <begin position="38"/>
        <end position="225"/>
    </location>
</feature>
<proteinExistence type="predicted"/>
<feature type="coiled-coil region" evidence="1">
    <location>
        <begin position="154"/>
        <end position="181"/>
    </location>
</feature>
<reference evidence="3" key="1">
    <citation type="journal article" date="2014" name="Int. J. Syst. Evol. Microbiol.">
        <title>Complete genome sequence of Corynebacterium casei LMG S-19264T (=DSM 44701T), isolated from a smear-ripened cheese.</title>
        <authorList>
            <consortium name="US DOE Joint Genome Institute (JGI-PGF)"/>
            <person name="Walter F."/>
            <person name="Albersmeier A."/>
            <person name="Kalinowski J."/>
            <person name="Ruckert C."/>
        </authorList>
    </citation>
    <scope>NUCLEOTIDE SEQUENCE</scope>
    <source>
        <strain evidence="3">JCM 3086</strain>
    </source>
</reference>
<dbReference type="Proteomes" id="UP000657574">
    <property type="component" value="Unassembled WGS sequence"/>
</dbReference>
<comment type="caution">
    <text evidence="3">The sequence shown here is derived from an EMBL/GenBank/DDBJ whole genome shotgun (WGS) entry which is preliminary data.</text>
</comment>
<keyword evidence="4" id="KW-1185">Reference proteome</keyword>
<dbReference type="RefSeq" id="WP_189317230.1">
    <property type="nucleotide sequence ID" value="NZ_BMQA01000093.1"/>
</dbReference>
<evidence type="ECO:0008006" key="5">
    <source>
        <dbReference type="Google" id="ProtNLM"/>
    </source>
</evidence>
<accession>A0A917P8D9</accession>
<keyword evidence="2" id="KW-0732">Signal</keyword>
<evidence type="ECO:0000256" key="2">
    <source>
        <dbReference type="SAM" id="SignalP"/>
    </source>
</evidence>
<organism evidence="3 4">
    <name type="scientific">Streptomyces brasiliensis</name>
    <dbReference type="NCBI Taxonomy" id="1954"/>
    <lineage>
        <taxon>Bacteria</taxon>
        <taxon>Bacillati</taxon>
        <taxon>Actinomycetota</taxon>
        <taxon>Actinomycetes</taxon>
        <taxon>Kitasatosporales</taxon>
        <taxon>Streptomycetaceae</taxon>
        <taxon>Streptomyces</taxon>
    </lineage>
</organism>
<evidence type="ECO:0000313" key="4">
    <source>
        <dbReference type="Proteomes" id="UP000657574"/>
    </source>
</evidence>
<keyword evidence="1" id="KW-0175">Coiled coil</keyword>
<reference evidence="3" key="2">
    <citation type="submission" date="2020-09" db="EMBL/GenBank/DDBJ databases">
        <authorList>
            <person name="Sun Q."/>
            <person name="Ohkuma M."/>
        </authorList>
    </citation>
    <scope>NUCLEOTIDE SEQUENCE</scope>
    <source>
        <strain evidence="3">JCM 3086</strain>
    </source>
</reference>
<dbReference type="AlphaFoldDB" id="A0A917P8D9"/>
<feature type="signal peptide" evidence="2">
    <location>
        <begin position="1"/>
        <end position="37"/>
    </location>
</feature>
<protein>
    <recommendedName>
        <fullName evidence="5">Secreted protein</fullName>
    </recommendedName>
</protein>
<evidence type="ECO:0000313" key="3">
    <source>
        <dbReference type="EMBL" id="GGJ66645.1"/>
    </source>
</evidence>